<dbReference type="EMBL" id="QZBD01000701">
    <property type="protein sequence ID" value="THY08162.1"/>
    <property type="molecule type" value="Genomic_DNA"/>
</dbReference>
<evidence type="ECO:0000259" key="1">
    <source>
        <dbReference type="Pfam" id="PF01323"/>
    </source>
</evidence>
<evidence type="ECO:0000313" key="3">
    <source>
        <dbReference type="Proteomes" id="UP000306584"/>
    </source>
</evidence>
<gene>
    <name evidence="2" type="ORF">D6D01_09679</name>
</gene>
<dbReference type="AlphaFoldDB" id="A0A4S9JZ31"/>
<dbReference type="GO" id="GO:0016491">
    <property type="term" value="F:oxidoreductase activity"/>
    <property type="evidence" value="ECO:0007669"/>
    <property type="project" value="InterPro"/>
</dbReference>
<dbReference type="Proteomes" id="UP000306584">
    <property type="component" value="Unassembled WGS sequence"/>
</dbReference>
<dbReference type="InterPro" id="IPR036249">
    <property type="entry name" value="Thioredoxin-like_sf"/>
</dbReference>
<protein>
    <submittedName>
        <fullName evidence="2">Thioredoxin-like protein</fullName>
    </submittedName>
</protein>
<dbReference type="SUPFAM" id="SSF52833">
    <property type="entry name" value="Thioredoxin-like"/>
    <property type="match status" value="1"/>
</dbReference>
<organism evidence="2 3">
    <name type="scientific">Aureobasidium pullulans</name>
    <name type="common">Black yeast</name>
    <name type="synonym">Pullularia pullulans</name>
    <dbReference type="NCBI Taxonomy" id="5580"/>
    <lineage>
        <taxon>Eukaryota</taxon>
        <taxon>Fungi</taxon>
        <taxon>Dikarya</taxon>
        <taxon>Ascomycota</taxon>
        <taxon>Pezizomycotina</taxon>
        <taxon>Dothideomycetes</taxon>
        <taxon>Dothideomycetidae</taxon>
        <taxon>Dothideales</taxon>
        <taxon>Saccotheciaceae</taxon>
        <taxon>Aureobasidium</taxon>
    </lineage>
</organism>
<dbReference type="Pfam" id="PF01323">
    <property type="entry name" value="DSBA"/>
    <property type="match status" value="1"/>
</dbReference>
<feature type="domain" description="DSBA-like thioredoxin" evidence="1">
    <location>
        <begin position="43"/>
        <end position="243"/>
    </location>
</feature>
<name>A0A4S9JZ31_AURPU</name>
<proteinExistence type="predicted"/>
<dbReference type="PANTHER" id="PTHR13887">
    <property type="entry name" value="GLUTATHIONE S-TRANSFERASE KAPPA"/>
    <property type="match status" value="1"/>
</dbReference>
<dbReference type="CDD" id="cd03024">
    <property type="entry name" value="DsbA_FrnE"/>
    <property type="match status" value="1"/>
</dbReference>
<dbReference type="InterPro" id="IPR001853">
    <property type="entry name" value="DSBA-like_thioredoxin_dom"/>
</dbReference>
<dbReference type="PANTHER" id="PTHR13887:SF41">
    <property type="entry name" value="THIOREDOXIN SUPERFAMILY PROTEIN"/>
    <property type="match status" value="1"/>
</dbReference>
<evidence type="ECO:0000313" key="2">
    <source>
        <dbReference type="EMBL" id="THY08162.1"/>
    </source>
</evidence>
<dbReference type="Gene3D" id="3.40.30.10">
    <property type="entry name" value="Glutaredoxin"/>
    <property type="match status" value="1"/>
</dbReference>
<sequence length="268" mass="30117">MLFIRHEATREYNPALSVDSLQTNQSPILAFRNTLRNMTNYNISIVSDTVCPWCYVGKNRLQVAINNHKQTYPNDTFTTTWFPFYLNPDAPKQSRDKQTIYIEKFGEQRVKMMQGRLSEIGRELGINFAYGGKTGNTRDSHRVVQLAKTKGEGTQTRVMEKLFNAYFELNEDITDHAVLTKAAVGGGLEEKEVKEWLESDKGGPEVDREVAAAQRRFISGVPHFTIQNMYEVGGAEEPATFLQIFNEVKKSEGANGSAATQVSSGNTC</sequence>
<accession>A0A4S9JZ31</accession>
<comment type="caution">
    <text evidence="2">The sequence shown here is derived from an EMBL/GenBank/DDBJ whole genome shotgun (WGS) entry which is preliminary data.</text>
</comment>
<reference evidence="2 3" key="1">
    <citation type="submission" date="2018-10" db="EMBL/GenBank/DDBJ databases">
        <title>Fifty Aureobasidium pullulans genomes reveal a recombining polyextremotolerant generalist.</title>
        <authorList>
            <person name="Gostincar C."/>
            <person name="Turk M."/>
            <person name="Zajc J."/>
            <person name="Gunde-Cimerman N."/>
        </authorList>
    </citation>
    <scope>NUCLEOTIDE SEQUENCE [LARGE SCALE GENOMIC DNA]</scope>
    <source>
        <strain evidence="2 3">EXF-6604</strain>
    </source>
</reference>